<evidence type="ECO:0000256" key="3">
    <source>
        <dbReference type="ARBA" id="ARBA00007275"/>
    </source>
</evidence>
<keyword evidence="10" id="KW-1185">Reference proteome</keyword>
<dbReference type="EMBL" id="GG693877">
    <property type="protein sequence ID" value="EES52399.1"/>
    <property type="molecule type" value="Genomic_DNA"/>
</dbReference>
<dbReference type="Gene3D" id="3.90.79.10">
    <property type="entry name" value="Nucleoside Triphosphate Pyrophosphohydrolase"/>
    <property type="match status" value="1"/>
</dbReference>
<evidence type="ECO:0000256" key="5">
    <source>
        <dbReference type="ARBA" id="ARBA00022801"/>
    </source>
</evidence>
<feature type="domain" description="Nudix hydrolase" evidence="8">
    <location>
        <begin position="36"/>
        <end position="165"/>
    </location>
</feature>
<evidence type="ECO:0000313" key="10">
    <source>
        <dbReference type="Proteomes" id="UP000009374"/>
    </source>
</evidence>
<evidence type="ECO:0000256" key="7">
    <source>
        <dbReference type="ARBA" id="ARBA00032272"/>
    </source>
</evidence>
<protein>
    <recommendedName>
        <fullName evidence="4">GDP-mannose pyrophosphatase</fullName>
    </recommendedName>
    <alternativeName>
        <fullName evidence="6">GDP-mannose hydrolase</fullName>
    </alternativeName>
    <alternativeName>
        <fullName evidence="7">GDPMK</fullName>
    </alternativeName>
</protein>
<dbReference type="PROSITE" id="PS51462">
    <property type="entry name" value="NUDIX"/>
    <property type="match status" value="1"/>
</dbReference>
<proteinExistence type="inferred from homology"/>
<dbReference type="GO" id="GO:0019693">
    <property type="term" value="P:ribose phosphate metabolic process"/>
    <property type="evidence" value="ECO:0007669"/>
    <property type="project" value="TreeGrafter"/>
</dbReference>
<evidence type="ECO:0000256" key="6">
    <source>
        <dbReference type="ARBA" id="ARBA00032162"/>
    </source>
</evidence>
<dbReference type="Pfam" id="PF00293">
    <property type="entry name" value="NUDIX"/>
    <property type="match status" value="1"/>
</dbReference>
<reference evidence="9 10" key="1">
    <citation type="journal article" date="2009" name="Appl. Environ. Microbiol.">
        <title>Community genomic and proteomic analyses of chemoautotrophic iron-oxidizing "Leptospirillum rubarum" (Group II) and "Leptospirillum ferrodiazotrophum" (Group III) bacteria in acid mine drainage biofilms.</title>
        <authorList>
            <person name="Goltsman D.S."/>
            <person name="Denef V.J."/>
            <person name="Singer S.W."/>
            <person name="VerBerkmoes N.C."/>
            <person name="Lefsrud M."/>
            <person name="Mueller R.S."/>
            <person name="Dick G.J."/>
            <person name="Sun C.L."/>
            <person name="Wheeler K.E."/>
            <person name="Zemla A."/>
            <person name="Baker B.J."/>
            <person name="Hauser L."/>
            <person name="Land M."/>
            <person name="Shah M.B."/>
            <person name="Thelen M.P."/>
            <person name="Hettich R.L."/>
            <person name="Banfield J.F."/>
        </authorList>
    </citation>
    <scope>NUCLEOTIDE SEQUENCE [LARGE SCALE GENOMIC DNA]</scope>
</reference>
<dbReference type="InterPro" id="IPR015797">
    <property type="entry name" value="NUDIX_hydrolase-like_dom_sf"/>
</dbReference>
<evidence type="ECO:0000259" key="8">
    <source>
        <dbReference type="PROSITE" id="PS51462"/>
    </source>
</evidence>
<dbReference type="AlphaFoldDB" id="C6HY48"/>
<evidence type="ECO:0000256" key="2">
    <source>
        <dbReference type="ARBA" id="ARBA00001946"/>
    </source>
</evidence>
<dbReference type="PANTHER" id="PTHR11839:SF18">
    <property type="entry name" value="NUDIX HYDROLASE DOMAIN-CONTAINING PROTEIN"/>
    <property type="match status" value="1"/>
</dbReference>
<evidence type="ECO:0000256" key="1">
    <source>
        <dbReference type="ARBA" id="ARBA00000847"/>
    </source>
</evidence>
<dbReference type="GO" id="GO:0006753">
    <property type="term" value="P:nucleoside phosphate metabolic process"/>
    <property type="evidence" value="ECO:0007669"/>
    <property type="project" value="TreeGrafter"/>
</dbReference>
<dbReference type="InterPro" id="IPR000086">
    <property type="entry name" value="NUDIX_hydrolase_dom"/>
</dbReference>
<dbReference type="GO" id="GO:0005829">
    <property type="term" value="C:cytosol"/>
    <property type="evidence" value="ECO:0007669"/>
    <property type="project" value="TreeGrafter"/>
</dbReference>
<organism evidence="9 10">
    <name type="scientific">Leptospirillum ferrodiazotrophum</name>
    <dbReference type="NCBI Taxonomy" id="412449"/>
    <lineage>
        <taxon>Bacteria</taxon>
        <taxon>Pseudomonadati</taxon>
        <taxon>Nitrospirota</taxon>
        <taxon>Nitrospiria</taxon>
        <taxon>Nitrospirales</taxon>
        <taxon>Nitrospiraceae</taxon>
        <taxon>Leptospirillum</taxon>
    </lineage>
</organism>
<dbReference type="GO" id="GO:0016787">
    <property type="term" value="F:hydrolase activity"/>
    <property type="evidence" value="ECO:0007669"/>
    <property type="project" value="UniProtKB-KW"/>
</dbReference>
<dbReference type="SUPFAM" id="SSF55811">
    <property type="entry name" value="Nudix"/>
    <property type="match status" value="1"/>
</dbReference>
<gene>
    <name evidence="9" type="ORF">UBAL3_94170006</name>
</gene>
<dbReference type="CDD" id="cd03424">
    <property type="entry name" value="NUDIX_ADPRase_Nudt5_UGPPase_Nudt14"/>
    <property type="match status" value="1"/>
</dbReference>
<name>C6HY48_9BACT</name>
<evidence type="ECO:0000256" key="4">
    <source>
        <dbReference type="ARBA" id="ARBA00016377"/>
    </source>
</evidence>
<evidence type="ECO:0000313" key="9">
    <source>
        <dbReference type="EMBL" id="EES52399.1"/>
    </source>
</evidence>
<comment type="cofactor">
    <cofactor evidence="2">
        <name>Mg(2+)</name>
        <dbReference type="ChEBI" id="CHEBI:18420"/>
    </cofactor>
</comment>
<comment type="catalytic activity">
    <reaction evidence="1">
        <text>GDP-alpha-D-mannose + H2O = alpha-D-mannose 1-phosphate + GMP + 2 H(+)</text>
        <dbReference type="Rhea" id="RHEA:27978"/>
        <dbReference type="ChEBI" id="CHEBI:15377"/>
        <dbReference type="ChEBI" id="CHEBI:15378"/>
        <dbReference type="ChEBI" id="CHEBI:57527"/>
        <dbReference type="ChEBI" id="CHEBI:58115"/>
        <dbReference type="ChEBI" id="CHEBI:58409"/>
    </reaction>
</comment>
<dbReference type="PANTHER" id="PTHR11839">
    <property type="entry name" value="UDP/ADP-SUGAR PYROPHOSPHATASE"/>
    <property type="match status" value="1"/>
</dbReference>
<accession>C6HY48</accession>
<dbReference type="Proteomes" id="UP000009374">
    <property type="component" value="Unassembled WGS sequence"/>
</dbReference>
<keyword evidence="5 9" id="KW-0378">Hydrolase</keyword>
<comment type="similarity">
    <text evidence="3">Belongs to the Nudix hydrolase family. NudK subfamily.</text>
</comment>
<sequence>MGGVVRVWQGRRIGVDLLEVHRPGQAGESRPFEIVRFGQGVAILPVTNDGRVVLIRQLRPAVGEAILEIPAGKMETGEEILESARRELLEETGIEGADLHLMQSIYTTPGFCDEVIHLVMARGGIAGPPHPEEDEWIDPPLFLNREEIRSRIAAGEIRDAKTLVALGLAGFL</sequence>